<evidence type="ECO:0000256" key="1">
    <source>
        <dbReference type="ARBA" id="ARBA00022729"/>
    </source>
</evidence>
<dbReference type="SMART" id="SM01208">
    <property type="entry name" value="G5"/>
    <property type="match status" value="1"/>
</dbReference>
<feature type="transmembrane region" description="Helical" evidence="3">
    <location>
        <begin position="54"/>
        <end position="72"/>
    </location>
</feature>
<keyword evidence="6" id="KW-1185">Reference proteome</keyword>
<dbReference type="PROSITE" id="PS51109">
    <property type="entry name" value="G5"/>
    <property type="match status" value="1"/>
</dbReference>
<dbReference type="InterPro" id="IPR011098">
    <property type="entry name" value="G5_dom"/>
</dbReference>
<gene>
    <name evidence="5" type="ORF">F6J85_07260</name>
</gene>
<feature type="transmembrane region" description="Helical" evidence="3">
    <location>
        <begin position="78"/>
        <end position="95"/>
    </location>
</feature>
<accession>A0A5J6L392</accession>
<feature type="domain" description="G5" evidence="4">
    <location>
        <begin position="160"/>
        <end position="241"/>
    </location>
</feature>
<evidence type="ECO:0000256" key="3">
    <source>
        <dbReference type="SAM" id="Phobius"/>
    </source>
</evidence>
<keyword evidence="3" id="KW-0812">Transmembrane</keyword>
<dbReference type="EMBL" id="CP044232">
    <property type="protein sequence ID" value="QEW02925.1"/>
    <property type="molecule type" value="Genomic_DNA"/>
</dbReference>
<organism evidence="5 6">
    <name type="scientific">Microbacterium lushaniae</name>
    <dbReference type="NCBI Taxonomy" id="2614639"/>
    <lineage>
        <taxon>Bacteria</taxon>
        <taxon>Bacillati</taxon>
        <taxon>Actinomycetota</taxon>
        <taxon>Actinomycetes</taxon>
        <taxon>Micrococcales</taxon>
        <taxon>Microbacteriaceae</taxon>
        <taxon>Microbacterium</taxon>
    </lineage>
</organism>
<sequence>MTRIQPGWFPDPSDGATERWWDGTQWTGSVRPSGATQLLPPPPSRPRDSGRRRVPVWLWVVMGVVALILAVVLSPIVALMALVVLITGIVALAKGTPTWLKFGSRKATMAITAAAALVFFATGSVSAAIYPTSTPVETSRDRAAAISTRSPSPEPAHPSPSPVTTTTEEVVVQPVPFERTTVEDGSIPRGQSQVATAGLNGERVLTYRVTTVDGKETARELVSDVVRAEPVTEVTAVGTLDPPPAPAPEPVAQGSGCDPNYADGCVPVASDVDCAGGSGNGPAYLQGTARVVGSDVYDLDRDGDGIACNS</sequence>
<evidence type="ECO:0000313" key="5">
    <source>
        <dbReference type="EMBL" id="QEW02925.1"/>
    </source>
</evidence>
<protein>
    <submittedName>
        <fullName evidence="5">DUF2510 domain-containing protein</fullName>
    </submittedName>
</protein>
<dbReference type="AlphaFoldDB" id="A0A5J6L392"/>
<dbReference type="InterPro" id="IPR018929">
    <property type="entry name" value="DUF2510"/>
</dbReference>
<feature type="transmembrane region" description="Helical" evidence="3">
    <location>
        <begin position="107"/>
        <end position="130"/>
    </location>
</feature>
<dbReference type="Pfam" id="PF07501">
    <property type="entry name" value="G5"/>
    <property type="match status" value="1"/>
</dbReference>
<evidence type="ECO:0000313" key="6">
    <source>
        <dbReference type="Proteomes" id="UP000325516"/>
    </source>
</evidence>
<proteinExistence type="predicted"/>
<name>A0A5J6L392_9MICO</name>
<dbReference type="Proteomes" id="UP000325516">
    <property type="component" value="Chromosome"/>
</dbReference>
<feature type="compositionally biased region" description="Pro residues" evidence="2">
    <location>
        <begin position="152"/>
        <end position="161"/>
    </location>
</feature>
<dbReference type="KEGG" id="mlz:F6J85_07260"/>
<dbReference type="Pfam" id="PF10708">
    <property type="entry name" value="DUF2510"/>
    <property type="match status" value="1"/>
</dbReference>
<evidence type="ECO:0000256" key="2">
    <source>
        <dbReference type="SAM" id="MobiDB-lite"/>
    </source>
</evidence>
<reference evidence="6" key="1">
    <citation type="submission" date="2019-09" db="EMBL/GenBank/DDBJ databases">
        <title>Mumia zhuanghuii sp. nov. isolated from the intestinal contents of plateau pika (Ochotona curzoniae) in the Qinghai-Tibet plateau of China.</title>
        <authorList>
            <person name="Tian Z."/>
        </authorList>
    </citation>
    <scope>NUCLEOTIDE SEQUENCE [LARGE SCALE GENOMIC DNA]</scope>
    <source>
        <strain evidence="6">L-031</strain>
    </source>
</reference>
<keyword evidence="3" id="KW-1133">Transmembrane helix</keyword>
<feature type="region of interest" description="Disordered" evidence="2">
    <location>
        <begin position="139"/>
        <end position="168"/>
    </location>
</feature>
<keyword evidence="1" id="KW-0732">Signal</keyword>
<keyword evidence="3" id="KW-0472">Membrane</keyword>
<evidence type="ECO:0000259" key="4">
    <source>
        <dbReference type="PROSITE" id="PS51109"/>
    </source>
</evidence>
<dbReference type="Gene3D" id="2.20.230.10">
    <property type="entry name" value="Resuscitation-promoting factor rpfb"/>
    <property type="match status" value="1"/>
</dbReference>